<protein>
    <recommendedName>
        <fullName evidence="4">DUF4293 domain-containing protein</fullName>
    </recommendedName>
</protein>
<feature type="transmembrane region" description="Helical" evidence="1">
    <location>
        <begin position="56"/>
        <end position="77"/>
    </location>
</feature>
<evidence type="ECO:0000313" key="2">
    <source>
        <dbReference type="EMBL" id="PKQ64299.1"/>
    </source>
</evidence>
<evidence type="ECO:0008006" key="4">
    <source>
        <dbReference type="Google" id="ProtNLM"/>
    </source>
</evidence>
<dbReference type="InterPro" id="IPR025635">
    <property type="entry name" value="DUF4293"/>
</dbReference>
<keyword evidence="1" id="KW-1133">Transmembrane helix</keyword>
<reference evidence="2 3" key="1">
    <citation type="journal article" date="2017" name="Front. Microbiol.">
        <title>Labilibaculum manganireducens gen. nov., sp. nov. and Labilibaculum filiforme sp. nov., Novel Bacteroidetes Isolated from Subsurface Sediments of the Baltic Sea.</title>
        <authorList>
            <person name="Vandieken V."/>
            <person name="Marshall I.P."/>
            <person name="Niemann H."/>
            <person name="Engelen B."/>
            <person name="Cypionka H."/>
        </authorList>
    </citation>
    <scope>NUCLEOTIDE SEQUENCE [LARGE SCALE GENOMIC DNA]</scope>
    <source>
        <strain evidence="2 3">59.16B</strain>
    </source>
</reference>
<sequence length="153" mass="17193">MIQRIQSLYLLGSFVLIAIMFFFPLAELVDASGVAYQFLYRGIPALQEGEPVVYNAMPVALLLSIIALISFTSIFLFKKRMLQIRLTVFNMICMIGAMGLVYYSISSQATELNAITSYSFINAFPLVALVLSYLAIREIGKDEALIRSMDRIR</sequence>
<feature type="transmembrane region" description="Helical" evidence="1">
    <location>
        <begin position="7"/>
        <end position="26"/>
    </location>
</feature>
<dbReference type="RefSeq" id="WP_101260441.1">
    <property type="nucleotide sequence ID" value="NZ_MVDD01000003.1"/>
</dbReference>
<dbReference type="AlphaFoldDB" id="A0A2N3I1V6"/>
<keyword evidence="3" id="KW-1185">Reference proteome</keyword>
<proteinExistence type="predicted"/>
<comment type="caution">
    <text evidence="2">The sequence shown here is derived from an EMBL/GenBank/DDBJ whole genome shotgun (WGS) entry which is preliminary data.</text>
</comment>
<name>A0A2N3I1V6_9BACT</name>
<gene>
    <name evidence="2" type="ORF">BZG02_05640</name>
</gene>
<accession>A0A2N3I1V6</accession>
<evidence type="ECO:0000256" key="1">
    <source>
        <dbReference type="SAM" id="Phobius"/>
    </source>
</evidence>
<dbReference type="EMBL" id="MVDD01000003">
    <property type="protein sequence ID" value="PKQ64299.1"/>
    <property type="molecule type" value="Genomic_DNA"/>
</dbReference>
<feature type="transmembrane region" description="Helical" evidence="1">
    <location>
        <begin position="84"/>
        <end position="105"/>
    </location>
</feature>
<keyword evidence="1" id="KW-0472">Membrane</keyword>
<evidence type="ECO:0000313" key="3">
    <source>
        <dbReference type="Proteomes" id="UP000233535"/>
    </source>
</evidence>
<keyword evidence="1" id="KW-0812">Transmembrane</keyword>
<organism evidence="2 3">
    <name type="scientific">Labilibaculum filiforme</name>
    <dbReference type="NCBI Taxonomy" id="1940526"/>
    <lineage>
        <taxon>Bacteria</taxon>
        <taxon>Pseudomonadati</taxon>
        <taxon>Bacteroidota</taxon>
        <taxon>Bacteroidia</taxon>
        <taxon>Marinilabiliales</taxon>
        <taxon>Marinifilaceae</taxon>
        <taxon>Labilibaculum</taxon>
    </lineage>
</organism>
<dbReference type="OrthoDB" id="594989at2"/>
<dbReference type="Pfam" id="PF14126">
    <property type="entry name" value="DUF4293"/>
    <property type="match status" value="1"/>
</dbReference>
<dbReference type="Proteomes" id="UP000233535">
    <property type="component" value="Unassembled WGS sequence"/>
</dbReference>
<feature type="transmembrane region" description="Helical" evidence="1">
    <location>
        <begin position="117"/>
        <end position="136"/>
    </location>
</feature>